<feature type="region of interest" description="Disordered" evidence="1">
    <location>
        <begin position="66"/>
        <end position="125"/>
    </location>
</feature>
<keyword evidence="2" id="KW-0812">Transmembrane</keyword>
<feature type="transmembrane region" description="Helical" evidence="2">
    <location>
        <begin position="38"/>
        <end position="59"/>
    </location>
</feature>
<keyword evidence="4" id="KW-1185">Reference proteome</keyword>
<reference evidence="3 4" key="1">
    <citation type="submission" date="2020-01" db="EMBL/GenBank/DDBJ databases">
        <title>Herbidospora sp. NEAU-GS84 nov., a novel actinomycete isolated from soil.</title>
        <authorList>
            <person name="Han L."/>
        </authorList>
    </citation>
    <scope>NUCLEOTIDE SEQUENCE [LARGE SCALE GENOMIC DNA]</scope>
    <source>
        <strain evidence="3 4">NEAU-GS84</strain>
    </source>
</reference>
<gene>
    <name evidence="3" type="ORF">GT755_00075</name>
</gene>
<sequence>MAGNGSGALRMWLLAGCAVLPVGVGVAVNQILNDGKWNWWWILAAVALSVVLTWVTHLLTRTAPLAPAADRSGGEDAGERSVTVSGDNSGIVSTSDGARNVQMNAKTSGSGRVYQAGGDQTINER</sequence>
<proteinExistence type="predicted"/>
<comment type="caution">
    <text evidence="3">The sequence shown here is derived from an EMBL/GenBank/DDBJ whole genome shotgun (WGS) entry which is preliminary data.</text>
</comment>
<dbReference type="EMBL" id="WXEW01000001">
    <property type="protein sequence ID" value="NAS20078.1"/>
    <property type="molecule type" value="Genomic_DNA"/>
</dbReference>
<keyword evidence="2" id="KW-1133">Transmembrane helix</keyword>
<dbReference type="RefSeq" id="WP_202609492.1">
    <property type="nucleotide sequence ID" value="NZ_WXEW01000001.1"/>
</dbReference>
<accession>A0A7C9NDG8</accession>
<evidence type="ECO:0000256" key="1">
    <source>
        <dbReference type="SAM" id="MobiDB-lite"/>
    </source>
</evidence>
<protein>
    <submittedName>
        <fullName evidence="3">Uncharacterized protein</fullName>
    </submittedName>
</protein>
<evidence type="ECO:0000256" key="2">
    <source>
        <dbReference type="SAM" id="Phobius"/>
    </source>
</evidence>
<dbReference type="Proteomes" id="UP000479526">
    <property type="component" value="Unassembled WGS sequence"/>
</dbReference>
<name>A0A7C9NDG8_9ACTN</name>
<evidence type="ECO:0000313" key="4">
    <source>
        <dbReference type="Proteomes" id="UP000479526"/>
    </source>
</evidence>
<keyword evidence="2" id="KW-0472">Membrane</keyword>
<feature type="compositionally biased region" description="Polar residues" evidence="1">
    <location>
        <begin position="82"/>
        <end position="110"/>
    </location>
</feature>
<organism evidence="3 4">
    <name type="scientific">Herbidospora solisilvae</name>
    <dbReference type="NCBI Taxonomy" id="2696284"/>
    <lineage>
        <taxon>Bacteria</taxon>
        <taxon>Bacillati</taxon>
        <taxon>Actinomycetota</taxon>
        <taxon>Actinomycetes</taxon>
        <taxon>Streptosporangiales</taxon>
        <taxon>Streptosporangiaceae</taxon>
        <taxon>Herbidospora</taxon>
    </lineage>
</organism>
<feature type="transmembrane region" description="Helical" evidence="2">
    <location>
        <begin position="12"/>
        <end position="32"/>
    </location>
</feature>
<evidence type="ECO:0000313" key="3">
    <source>
        <dbReference type="EMBL" id="NAS20078.1"/>
    </source>
</evidence>
<dbReference type="AlphaFoldDB" id="A0A7C9NDG8"/>